<evidence type="ECO:0000259" key="8">
    <source>
        <dbReference type="PROSITE" id="PS50109"/>
    </source>
</evidence>
<dbReference type="PROSITE" id="PS50109">
    <property type="entry name" value="HIS_KIN"/>
    <property type="match status" value="1"/>
</dbReference>
<dbReference type="InterPro" id="IPR005467">
    <property type="entry name" value="His_kinase_dom"/>
</dbReference>
<keyword evidence="9" id="KW-0547">Nucleotide-binding</keyword>
<feature type="transmembrane region" description="Helical" evidence="6">
    <location>
        <begin position="379"/>
        <end position="400"/>
    </location>
</feature>
<evidence type="ECO:0000256" key="3">
    <source>
        <dbReference type="ARBA" id="ARBA00022679"/>
    </source>
</evidence>
<dbReference type="GO" id="GO:0005524">
    <property type="term" value="F:ATP binding"/>
    <property type="evidence" value="ECO:0007669"/>
    <property type="project" value="UniProtKB-KW"/>
</dbReference>
<feature type="transmembrane region" description="Helical" evidence="6">
    <location>
        <begin position="261"/>
        <end position="281"/>
    </location>
</feature>
<keyword evidence="7" id="KW-0732">Signal</keyword>
<feature type="transmembrane region" description="Helical" evidence="6">
    <location>
        <begin position="321"/>
        <end position="341"/>
    </location>
</feature>
<keyword evidence="4" id="KW-0418">Kinase</keyword>
<dbReference type="PANTHER" id="PTHR24421">
    <property type="entry name" value="NITRATE/NITRITE SENSOR PROTEIN NARX-RELATED"/>
    <property type="match status" value="1"/>
</dbReference>
<organism evidence="9 10">
    <name type="scientific">Comamonas piscis</name>
    <dbReference type="NCBI Taxonomy" id="1562974"/>
    <lineage>
        <taxon>Bacteria</taxon>
        <taxon>Pseudomonadati</taxon>
        <taxon>Pseudomonadota</taxon>
        <taxon>Betaproteobacteria</taxon>
        <taxon>Burkholderiales</taxon>
        <taxon>Comamonadaceae</taxon>
        <taxon>Comamonas</taxon>
    </lineage>
</organism>
<keyword evidence="10" id="KW-1185">Reference proteome</keyword>
<dbReference type="SUPFAM" id="SSF49785">
    <property type="entry name" value="Galactose-binding domain-like"/>
    <property type="match status" value="1"/>
</dbReference>
<feature type="transmembrane region" description="Helical" evidence="6">
    <location>
        <begin position="353"/>
        <end position="373"/>
    </location>
</feature>
<keyword evidence="3" id="KW-0808">Transferase</keyword>
<dbReference type="Proteomes" id="UP000515240">
    <property type="component" value="Chromosome"/>
</dbReference>
<proteinExistence type="predicted"/>
<dbReference type="Gene3D" id="1.20.5.1930">
    <property type="match status" value="1"/>
</dbReference>
<evidence type="ECO:0000313" key="9">
    <source>
        <dbReference type="EMBL" id="QMV75731.1"/>
    </source>
</evidence>
<evidence type="ECO:0000256" key="1">
    <source>
        <dbReference type="ARBA" id="ARBA00000085"/>
    </source>
</evidence>
<keyword evidence="9" id="KW-0067">ATP-binding</keyword>
<dbReference type="EC" id="2.7.13.3" evidence="2"/>
<comment type="catalytic activity">
    <reaction evidence="1">
        <text>ATP + protein L-histidine = ADP + protein N-phospho-L-histidine.</text>
        <dbReference type="EC" id="2.7.13.3"/>
    </reaction>
</comment>
<feature type="signal peptide" evidence="7">
    <location>
        <begin position="1"/>
        <end position="48"/>
    </location>
</feature>
<feature type="transmembrane region" description="Helical" evidence="6">
    <location>
        <begin position="293"/>
        <end position="309"/>
    </location>
</feature>
<evidence type="ECO:0000256" key="7">
    <source>
        <dbReference type="SAM" id="SignalP"/>
    </source>
</evidence>
<dbReference type="InterPro" id="IPR011623">
    <property type="entry name" value="7TMR_DISM_rcpt_extracell_dom1"/>
</dbReference>
<dbReference type="InterPro" id="IPR036890">
    <property type="entry name" value="HATPase_C_sf"/>
</dbReference>
<dbReference type="PANTHER" id="PTHR24421:SF10">
    <property type="entry name" value="NITRATE_NITRITE SENSOR PROTEIN NARQ"/>
    <property type="match status" value="1"/>
</dbReference>
<dbReference type="Gene3D" id="3.30.565.10">
    <property type="entry name" value="Histidine kinase-like ATPase, C-terminal domain"/>
    <property type="match status" value="1"/>
</dbReference>
<feature type="transmembrane region" description="Helical" evidence="6">
    <location>
        <begin position="204"/>
        <end position="223"/>
    </location>
</feature>
<dbReference type="SMART" id="SM00387">
    <property type="entry name" value="HATPase_c"/>
    <property type="match status" value="1"/>
</dbReference>
<dbReference type="GO" id="GO:0004673">
    <property type="term" value="F:protein histidine kinase activity"/>
    <property type="evidence" value="ECO:0007669"/>
    <property type="project" value="UniProtKB-EC"/>
</dbReference>
<name>A0A7G5EP06_9BURK</name>
<evidence type="ECO:0000256" key="6">
    <source>
        <dbReference type="SAM" id="Phobius"/>
    </source>
</evidence>
<sequence>MDHRHPYPAYLRQIGRELAHTGLAACTRAWLAALICLAALCLALTAQAQGQPWPGTAEAVRSDWDAQQPPNTGWVPVKVPNDWNQQWPGYSGVVWYRLRWDISGEPQTQGLYIHYLIHAGVISVNGVELQRDPYLTEPMTRSWNTPRYLVLPAPLLHSGSNELLIRVSGYYAYQPALGPIEIGPPELLRTAQQDSYLVRQNLNWLHLGVGATLGCFFLVLWLMRRQESAYGWYAARQAAWVGFTVNFVSATPWPFSHIHTYSAVVSIAYVLYHGCNAMFVLRFMGRRWPRREAAMWLVIALLSAATLLAPDDQLRTMRNVMAWASSALLFTTAGVFVGLAWRNGNQAQRLLSLTALASVLAMAHDLLVFTRIVDDNFYLATYTEPLATVGIALTLAWTFVQNTRRVESFNDEMQHHVAEARAELTESLAGRHELELLQARLGERVNIAHDLHDGLGGMLIGNITTLERTRGSLPPDQVLGMLRGMRDDLRLIIDLASAQHYGELSLGELLAPMRYRMSQLFEVHDIEVHWQLSHIDQLHLPTSASLDVLRILQEALTNAFKHSHAKRVDVVLAREAGQLLLQVQDNGVGLPAAKAANSPTHGTGLRSMQARAQRLGAQLSVGSQGGLTTVVLRVPLPKDAEDAETPKA</sequence>
<gene>
    <name evidence="9" type="ORF">HS961_11085</name>
</gene>
<dbReference type="KEGG" id="cpis:HS961_11085"/>
<keyword evidence="6" id="KW-0812">Transmembrane</keyword>
<evidence type="ECO:0000256" key="4">
    <source>
        <dbReference type="ARBA" id="ARBA00022777"/>
    </source>
</evidence>
<evidence type="ECO:0000256" key="2">
    <source>
        <dbReference type="ARBA" id="ARBA00012438"/>
    </source>
</evidence>
<dbReference type="Pfam" id="PF07695">
    <property type="entry name" value="7TMR-DISM_7TM"/>
    <property type="match status" value="1"/>
</dbReference>
<dbReference type="SUPFAM" id="SSF55874">
    <property type="entry name" value="ATPase domain of HSP90 chaperone/DNA topoisomerase II/histidine kinase"/>
    <property type="match status" value="1"/>
</dbReference>
<dbReference type="EMBL" id="CP058554">
    <property type="protein sequence ID" value="QMV75731.1"/>
    <property type="molecule type" value="Genomic_DNA"/>
</dbReference>
<keyword evidence="6" id="KW-0472">Membrane</keyword>
<accession>A0A7G5EP06</accession>
<dbReference type="Gene3D" id="2.60.120.260">
    <property type="entry name" value="Galactose-binding domain-like"/>
    <property type="match status" value="1"/>
</dbReference>
<keyword evidence="6" id="KW-1133">Transmembrane helix</keyword>
<evidence type="ECO:0000256" key="5">
    <source>
        <dbReference type="ARBA" id="ARBA00023012"/>
    </source>
</evidence>
<dbReference type="InterPro" id="IPR008979">
    <property type="entry name" value="Galactose-bd-like_sf"/>
</dbReference>
<dbReference type="GO" id="GO:0000160">
    <property type="term" value="P:phosphorelay signal transduction system"/>
    <property type="evidence" value="ECO:0007669"/>
    <property type="project" value="UniProtKB-KW"/>
</dbReference>
<feature type="domain" description="Histidine kinase" evidence="8">
    <location>
        <begin position="446"/>
        <end position="638"/>
    </location>
</feature>
<dbReference type="CDD" id="cd16917">
    <property type="entry name" value="HATPase_UhpB-NarQ-NarX-like"/>
    <property type="match status" value="1"/>
</dbReference>
<reference evidence="9 10" key="1">
    <citation type="journal article" date="2020" name="G3 (Bethesda)">
        <title>CeMbio - The Caenorhabditis elegans Microbiome Resource.</title>
        <authorList>
            <person name="Dirksen P."/>
            <person name="Assie A."/>
            <person name="Zimmermann J."/>
            <person name="Zhang F."/>
            <person name="Tietje A.M."/>
            <person name="Marsh S.A."/>
            <person name="Felix M.A."/>
            <person name="Shapira M."/>
            <person name="Kaleta C."/>
            <person name="Schulenburg H."/>
            <person name="Samuel B."/>
        </authorList>
    </citation>
    <scope>NUCLEOTIDE SEQUENCE [LARGE SCALE GENOMIC DNA]</scope>
    <source>
        <strain evidence="9 10">BIGb0172</strain>
    </source>
</reference>
<feature type="chain" id="PRO_5028846142" description="histidine kinase" evidence="7">
    <location>
        <begin position="49"/>
        <end position="648"/>
    </location>
</feature>
<evidence type="ECO:0000313" key="10">
    <source>
        <dbReference type="Proteomes" id="UP000515240"/>
    </source>
</evidence>
<dbReference type="InterPro" id="IPR050482">
    <property type="entry name" value="Sensor_HK_TwoCompSys"/>
</dbReference>
<dbReference type="Pfam" id="PF02518">
    <property type="entry name" value="HATPase_c"/>
    <property type="match status" value="1"/>
</dbReference>
<dbReference type="InterPro" id="IPR003594">
    <property type="entry name" value="HATPase_dom"/>
</dbReference>
<keyword evidence="5" id="KW-0902">Two-component regulatory system</keyword>
<dbReference type="AlphaFoldDB" id="A0A7G5EP06"/>
<protein>
    <recommendedName>
        <fullName evidence="2">histidine kinase</fullName>
        <ecNumber evidence="2">2.7.13.3</ecNumber>
    </recommendedName>
</protein>